<reference evidence="1 2" key="1">
    <citation type="submission" date="2014-04" db="EMBL/GenBank/DDBJ databases">
        <authorList>
            <consortium name="DOE Joint Genome Institute"/>
            <person name="Kuo A."/>
            <person name="Zuccaro A."/>
            <person name="Kohler A."/>
            <person name="Nagy L.G."/>
            <person name="Floudas D."/>
            <person name="Copeland A."/>
            <person name="Barry K.W."/>
            <person name="Cichocki N."/>
            <person name="Veneault-Fourrey C."/>
            <person name="LaButti K."/>
            <person name="Lindquist E.A."/>
            <person name="Lipzen A."/>
            <person name="Lundell T."/>
            <person name="Morin E."/>
            <person name="Murat C."/>
            <person name="Sun H."/>
            <person name="Tunlid A."/>
            <person name="Henrissat B."/>
            <person name="Grigoriev I.V."/>
            <person name="Hibbett D.S."/>
            <person name="Martin F."/>
            <person name="Nordberg H.P."/>
            <person name="Cantor M.N."/>
            <person name="Hua S.X."/>
        </authorList>
    </citation>
    <scope>NUCLEOTIDE SEQUENCE [LARGE SCALE GENOMIC DNA]</scope>
    <source>
        <strain evidence="1 2">MAFF 305830</strain>
    </source>
</reference>
<evidence type="ECO:0008006" key="3">
    <source>
        <dbReference type="Google" id="ProtNLM"/>
    </source>
</evidence>
<evidence type="ECO:0000313" key="2">
    <source>
        <dbReference type="Proteomes" id="UP000054097"/>
    </source>
</evidence>
<evidence type="ECO:0000313" key="1">
    <source>
        <dbReference type="EMBL" id="KIM28389.1"/>
    </source>
</evidence>
<keyword evidence="2" id="KW-1185">Reference proteome</keyword>
<name>A0A0C3B8B9_SERVB</name>
<dbReference type="InterPro" id="IPR032675">
    <property type="entry name" value="LRR_dom_sf"/>
</dbReference>
<proteinExistence type="predicted"/>
<dbReference type="SUPFAM" id="SSF52058">
    <property type="entry name" value="L domain-like"/>
    <property type="match status" value="1"/>
</dbReference>
<reference evidence="2" key="2">
    <citation type="submission" date="2015-01" db="EMBL/GenBank/DDBJ databases">
        <title>Evolutionary Origins and Diversification of the Mycorrhizal Mutualists.</title>
        <authorList>
            <consortium name="DOE Joint Genome Institute"/>
            <consortium name="Mycorrhizal Genomics Consortium"/>
            <person name="Kohler A."/>
            <person name="Kuo A."/>
            <person name="Nagy L.G."/>
            <person name="Floudas D."/>
            <person name="Copeland A."/>
            <person name="Barry K.W."/>
            <person name="Cichocki N."/>
            <person name="Veneault-Fourrey C."/>
            <person name="LaButti K."/>
            <person name="Lindquist E.A."/>
            <person name="Lipzen A."/>
            <person name="Lundell T."/>
            <person name="Morin E."/>
            <person name="Murat C."/>
            <person name="Riley R."/>
            <person name="Ohm R."/>
            <person name="Sun H."/>
            <person name="Tunlid A."/>
            <person name="Henrissat B."/>
            <person name="Grigoriev I.V."/>
            <person name="Hibbett D.S."/>
            <person name="Martin F."/>
        </authorList>
    </citation>
    <scope>NUCLEOTIDE SEQUENCE [LARGE SCALE GENOMIC DNA]</scope>
    <source>
        <strain evidence="2">MAFF 305830</strain>
    </source>
</reference>
<gene>
    <name evidence="1" type="ORF">M408DRAFT_140697</name>
</gene>
<dbReference type="HOGENOM" id="CLU_598739_0_0_1"/>
<accession>A0A0C3B8B9</accession>
<dbReference type="AlphaFoldDB" id="A0A0C3B8B9"/>
<sequence length="457" mass="53383">MYTSIVKRKSERVRSYEVVPVEIWKHIITLTIDDSLLLSTSPFDYDWPSLTVRADWACPMYTFDNSGVLYWGIYDQPAMKQFRQIRATLRSVCRGWKELVDSPYIEHRCMRFCIPTHPDEDQDSRRVVLARRIEVISPPEMIDLPECVLGRVIKHGEKLNAEILLDIGGSLFSQILPACKASLPSLKTLMVDFQNSTYFPSPSHPLETTLPNLHFLTALILRLRSGQTLDNETLCQFVNLTTLSISRPTELPHLDFSKWRFTLLQHLELEHLCEPGGFTLFFQHIRPFSRHLRYLRLVPCRVYYVNRIDIYNIWDCYELERLEMPLNLLFMWEGEPQKLSRLKHVVHTAIGPLSLIGRIQCKDDFMQFYGCLLRFCLQLRSLRIVTDSHDWPLIFQHADEPLPSGDVTNPKFHEQQIYNSMAAVTMVIARKIHGIGLRYEDKKRRTMMETKAQLRAG</sequence>
<dbReference type="Proteomes" id="UP000054097">
    <property type="component" value="Unassembled WGS sequence"/>
</dbReference>
<protein>
    <recommendedName>
        <fullName evidence="3">F-box domain-containing protein</fullName>
    </recommendedName>
</protein>
<dbReference type="OrthoDB" id="3133190at2759"/>
<dbReference type="EMBL" id="KN824293">
    <property type="protein sequence ID" value="KIM28389.1"/>
    <property type="molecule type" value="Genomic_DNA"/>
</dbReference>
<organism evidence="1 2">
    <name type="scientific">Serendipita vermifera MAFF 305830</name>
    <dbReference type="NCBI Taxonomy" id="933852"/>
    <lineage>
        <taxon>Eukaryota</taxon>
        <taxon>Fungi</taxon>
        <taxon>Dikarya</taxon>
        <taxon>Basidiomycota</taxon>
        <taxon>Agaricomycotina</taxon>
        <taxon>Agaricomycetes</taxon>
        <taxon>Sebacinales</taxon>
        <taxon>Serendipitaceae</taxon>
        <taxon>Serendipita</taxon>
    </lineage>
</organism>
<dbReference type="Gene3D" id="3.80.10.10">
    <property type="entry name" value="Ribonuclease Inhibitor"/>
    <property type="match status" value="1"/>
</dbReference>